<feature type="region of interest" description="Disordered" evidence="4">
    <location>
        <begin position="649"/>
        <end position="685"/>
    </location>
</feature>
<keyword evidence="3" id="KW-0539">Nucleus</keyword>
<name>A0AAN6YEW4_9PEZI</name>
<reference evidence="5" key="2">
    <citation type="submission" date="2023-05" db="EMBL/GenBank/DDBJ databases">
        <authorList>
            <consortium name="Lawrence Berkeley National Laboratory"/>
            <person name="Steindorff A."/>
            <person name="Hensen N."/>
            <person name="Bonometti L."/>
            <person name="Westerberg I."/>
            <person name="Brannstrom I.O."/>
            <person name="Guillou S."/>
            <person name="Cros-Aarteil S."/>
            <person name="Calhoun S."/>
            <person name="Haridas S."/>
            <person name="Kuo A."/>
            <person name="Mondo S."/>
            <person name="Pangilinan J."/>
            <person name="Riley R."/>
            <person name="Labutti K."/>
            <person name="Andreopoulos B."/>
            <person name="Lipzen A."/>
            <person name="Chen C."/>
            <person name="Yanf M."/>
            <person name="Daum C."/>
            <person name="Ng V."/>
            <person name="Clum A."/>
            <person name="Ohm R."/>
            <person name="Martin F."/>
            <person name="Silar P."/>
            <person name="Natvig D."/>
            <person name="Lalanne C."/>
            <person name="Gautier V."/>
            <person name="Ament-Velasquez S.L."/>
            <person name="Kruys A."/>
            <person name="Hutchinson M.I."/>
            <person name="Powell A.J."/>
            <person name="Barry K."/>
            <person name="Miller A.N."/>
            <person name="Grigoriev I.V."/>
            <person name="Debuchy R."/>
            <person name="Gladieux P."/>
            <person name="Thoren M.H."/>
            <person name="Johannesson H."/>
        </authorList>
    </citation>
    <scope>NUCLEOTIDE SEQUENCE</scope>
    <source>
        <strain evidence="5">PSN293</strain>
    </source>
</reference>
<sequence length="742" mass="82365">MPPRRTRGVRKSYAENPGVDDDDTEPVAVPDNDSDDDDFNEQAAKGAHDQGGKDDGDDEDEDDDDDDDDDDAHPSSEDEAIVGSTSSAPKRIRNTGAGMTQSRKNYHEIPSYPLETRIVTRVYAGPLRRYARYSALRDSMYGPAYHSIRIIWDMEKRWMSFSVFPPGYPPSHPRGVVPTPWVAPTFDSDQEARALRWSEEFQTREPENQRIRGIPIKHGQRLVPQAEGDILLLSGPFDEQKQYQLSPGTGMPLSSSGLGIEDAEVGDNKTMARGWVLDVGAIPVQMAWAPSARQDVQVLAVATIPFSDQEKPQPKPKGDGEKEKDTTPGAIQFWEFTPDPTSPGLAMPSNDKPVHVLTRCFDWGRPRRIQWCPVALESDNRYGMLAVLCGDGIARVIDVRRISDKSSTPTYEWMESSLTELGITTDYHIQVTCLAWANLNRIVLGHSDGSVTLWSIYPCQMLDRVAVHTSYIIDIATGYPSNPYIIATVPVGGCATITDLSQPTSESTYFPVPSINFQPNVLAWSEPMQGFLMLYPSSTPNTTVAFLHHRFFPQARSICTGTNSVTCIALGSTHPFLLMGAADGTVYSCNALQKLFKQKSEPLNKIKLLEHEYRPVEGWNTTNKAANTTEEGPFIRGAARILQGFLPEINDDPRTEKRKELDRKKKMERAKKASGGRGRKKGATAANSLAELDDRLASRMVIHEPLSRVTYLAWNPNLMFSCWAACSMGSGLIRVVDVGIRE</sequence>
<feature type="compositionally biased region" description="Basic residues" evidence="4">
    <location>
        <begin position="666"/>
        <end position="682"/>
    </location>
</feature>
<feature type="compositionally biased region" description="Basic and acidic residues" evidence="4">
    <location>
        <begin position="308"/>
        <end position="326"/>
    </location>
</feature>
<feature type="compositionally biased region" description="Basic and acidic residues" evidence="4">
    <location>
        <begin position="651"/>
        <end position="665"/>
    </location>
</feature>
<feature type="region of interest" description="Disordered" evidence="4">
    <location>
        <begin position="1"/>
        <end position="104"/>
    </location>
</feature>
<evidence type="ECO:0000313" key="6">
    <source>
        <dbReference type="Proteomes" id="UP001301769"/>
    </source>
</evidence>
<gene>
    <name evidence="5" type="ORF">QBC37DRAFT_419431</name>
</gene>
<feature type="region of interest" description="Disordered" evidence="4">
    <location>
        <begin position="305"/>
        <end position="326"/>
    </location>
</feature>
<dbReference type="EMBL" id="MU858081">
    <property type="protein sequence ID" value="KAK4215327.1"/>
    <property type="molecule type" value="Genomic_DNA"/>
</dbReference>
<dbReference type="PANTHER" id="PTHR15052:SF2">
    <property type="entry name" value="GENERAL TRANSCRIPTION FACTOR 3C POLYPEPTIDE 2"/>
    <property type="match status" value="1"/>
</dbReference>
<dbReference type="InterPro" id="IPR036322">
    <property type="entry name" value="WD40_repeat_dom_sf"/>
</dbReference>
<organism evidence="5 6">
    <name type="scientific">Rhypophila decipiens</name>
    <dbReference type="NCBI Taxonomy" id="261697"/>
    <lineage>
        <taxon>Eukaryota</taxon>
        <taxon>Fungi</taxon>
        <taxon>Dikarya</taxon>
        <taxon>Ascomycota</taxon>
        <taxon>Pezizomycotina</taxon>
        <taxon>Sordariomycetes</taxon>
        <taxon>Sordariomycetidae</taxon>
        <taxon>Sordariales</taxon>
        <taxon>Naviculisporaceae</taxon>
        <taxon>Rhypophila</taxon>
    </lineage>
</organism>
<keyword evidence="6" id="KW-1185">Reference proteome</keyword>
<dbReference type="PANTHER" id="PTHR15052">
    <property type="entry name" value="RNA POLYMERASE III TRANSCRIPTION INITIATION FACTOR COMPLEX SUBUNIT"/>
    <property type="match status" value="1"/>
</dbReference>
<protein>
    <submittedName>
        <fullName evidence="5">WD40-repeat-containing domain protein</fullName>
    </submittedName>
</protein>
<evidence type="ECO:0000256" key="3">
    <source>
        <dbReference type="ARBA" id="ARBA00023242"/>
    </source>
</evidence>
<feature type="compositionally biased region" description="Acidic residues" evidence="4">
    <location>
        <begin position="55"/>
        <end position="71"/>
    </location>
</feature>
<evidence type="ECO:0000256" key="1">
    <source>
        <dbReference type="ARBA" id="ARBA00004123"/>
    </source>
</evidence>
<accession>A0AAN6YEW4</accession>
<evidence type="ECO:0000256" key="2">
    <source>
        <dbReference type="ARBA" id="ARBA00023163"/>
    </source>
</evidence>
<dbReference type="InterPro" id="IPR052416">
    <property type="entry name" value="GTF3C_component"/>
</dbReference>
<evidence type="ECO:0000313" key="5">
    <source>
        <dbReference type="EMBL" id="KAK4215327.1"/>
    </source>
</evidence>
<feature type="compositionally biased region" description="Basic residues" evidence="4">
    <location>
        <begin position="1"/>
        <end position="10"/>
    </location>
</feature>
<dbReference type="InterPro" id="IPR015943">
    <property type="entry name" value="WD40/YVTN_repeat-like_dom_sf"/>
</dbReference>
<keyword evidence="2" id="KW-0804">Transcription</keyword>
<reference evidence="5" key="1">
    <citation type="journal article" date="2023" name="Mol. Phylogenet. Evol.">
        <title>Genome-scale phylogeny and comparative genomics of the fungal order Sordariales.</title>
        <authorList>
            <person name="Hensen N."/>
            <person name="Bonometti L."/>
            <person name="Westerberg I."/>
            <person name="Brannstrom I.O."/>
            <person name="Guillou S."/>
            <person name="Cros-Aarteil S."/>
            <person name="Calhoun S."/>
            <person name="Haridas S."/>
            <person name="Kuo A."/>
            <person name="Mondo S."/>
            <person name="Pangilinan J."/>
            <person name="Riley R."/>
            <person name="LaButti K."/>
            <person name="Andreopoulos B."/>
            <person name="Lipzen A."/>
            <person name="Chen C."/>
            <person name="Yan M."/>
            <person name="Daum C."/>
            <person name="Ng V."/>
            <person name="Clum A."/>
            <person name="Steindorff A."/>
            <person name="Ohm R.A."/>
            <person name="Martin F."/>
            <person name="Silar P."/>
            <person name="Natvig D.O."/>
            <person name="Lalanne C."/>
            <person name="Gautier V."/>
            <person name="Ament-Velasquez S.L."/>
            <person name="Kruys A."/>
            <person name="Hutchinson M.I."/>
            <person name="Powell A.J."/>
            <person name="Barry K."/>
            <person name="Miller A.N."/>
            <person name="Grigoriev I.V."/>
            <person name="Debuchy R."/>
            <person name="Gladieux P."/>
            <person name="Hiltunen Thoren M."/>
            <person name="Johannesson H."/>
        </authorList>
    </citation>
    <scope>NUCLEOTIDE SEQUENCE</scope>
    <source>
        <strain evidence="5">PSN293</strain>
    </source>
</reference>
<dbReference type="SUPFAM" id="SSF50978">
    <property type="entry name" value="WD40 repeat-like"/>
    <property type="match status" value="1"/>
</dbReference>
<dbReference type="Gene3D" id="2.130.10.10">
    <property type="entry name" value="YVTN repeat-like/Quinoprotein amine dehydrogenase"/>
    <property type="match status" value="1"/>
</dbReference>
<evidence type="ECO:0000256" key="4">
    <source>
        <dbReference type="SAM" id="MobiDB-lite"/>
    </source>
</evidence>
<dbReference type="Proteomes" id="UP001301769">
    <property type="component" value="Unassembled WGS sequence"/>
</dbReference>
<dbReference type="AlphaFoldDB" id="A0AAN6YEW4"/>
<dbReference type="GO" id="GO:0000127">
    <property type="term" value="C:transcription factor TFIIIC complex"/>
    <property type="evidence" value="ECO:0007669"/>
    <property type="project" value="TreeGrafter"/>
</dbReference>
<comment type="subcellular location">
    <subcellularLocation>
        <location evidence="1">Nucleus</location>
    </subcellularLocation>
</comment>
<comment type="caution">
    <text evidence="5">The sequence shown here is derived from an EMBL/GenBank/DDBJ whole genome shotgun (WGS) entry which is preliminary data.</text>
</comment>
<dbReference type="GO" id="GO:0006383">
    <property type="term" value="P:transcription by RNA polymerase III"/>
    <property type="evidence" value="ECO:0007669"/>
    <property type="project" value="TreeGrafter"/>
</dbReference>
<dbReference type="GO" id="GO:0005634">
    <property type="term" value="C:nucleus"/>
    <property type="evidence" value="ECO:0007669"/>
    <property type="project" value="UniProtKB-SubCell"/>
</dbReference>
<proteinExistence type="predicted"/>